<feature type="binding site" evidence="5">
    <location>
        <begin position="109"/>
        <end position="112"/>
    </location>
    <ligand>
        <name>(6S)-5,6,7,8-tetrahydrofolate</name>
        <dbReference type="ChEBI" id="CHEBI:57453"/>
    </ligand>
</feature>
<dbReference type="EC" id="2.1.2.9" evidence="2 5"/>
<dbReference type="InterPro" id="IPR044135">
    <property type="entry name" value="Met-tRNA-FMT_C"/>
</dbReference>
<evidence type="ECO:0000259" key="6">
    <source>
        <dbReference type="Pfam" id="PF00551"/>
    </source>
</evidence>
<reference evidence="8 9" key="1">
    <citation type="submission" date="2020-08" db="EMBL/GenBank/DDBJ databases">
        <title>Genomic Encyclopedia of Type Strains, Phase IV (KMG-IV): sequencing the most valuable type-strain genomes for metagenomic binning, comparative biology and taxonomic classification.</title>
        <authorList>
            <person name="Goeker M."/>
        </authorList>
    </citation>
    <scope>NUCLEOTIDE SEQUENCE [LARGE SCALE GENOMIC DNA]</scope>
    <source>
        <strain evidence="8 9">DSM 25335</strain>
    </source>
</reference>
<dbReference type="Pfam" id="PF02911">
    <property type="entry name" value="Formyl_trans_C"/>
    <property type="match status" value="1"/>
</dbReference>
<evidence type="ECO:0000256" key="5">
    <source>
        <dbReference type="HAMAP-Rule" id="MF_00182"/>
    </source>
</evidence>
<feature type="domain" description="Formyl transferase N-terminal" evidence="6">
    <location>
        <begin position="1"/>
        <end position="180"/>
    </location>
</feature>
<dbReference type="RefSeq" id="WP_183253620.1">
    <property type="nucleotide sequence ID" value="NZ_BAAAFF010000005.1"/>
</dbReference>
<name>A0A7W8MG38_9CAUL</name>
<keyword evidence="3 5" id="KW-0808">Transferase</keyword>
<sequence>MRLAFMGTPDFAVPSLAELIASGHEVVAVYSQPPKPRGRGQKLTPSPVHAFAETMGLPVFTPDSMKSAEAIETFRSLQVDAACVVAYGQILKAEVLDAPRLGCFNLHGSLLPRWRGAAPIQRAIMAGDRQTGVQIMRMSEGLDEGPILLSEVMDIRPDDTAATLSDRMSHTGASLWPRALAAIERGAVEGTPQTGEPTYARKITPAQARIDWTRPAAEIDAHIRGLSPFPGAWFEAPGHDGPVRIKALMSRVSGPGEGELGEVLDAGRDGGLRVACGDGVVRLLTVQRPGKAAQPADEMLRGFAIPAGTVLPPSSSEPPRGER</sequence>
<evidence type="ECO:0000259" key="7">
    <source>
        <dbReference type="Pfam" id="PF02911"/>
    </source>
</evidence>
<evidence type="ECO:0000313" key="8">
    <source>
        <dbReference type="EMBL" id="MBB5291838.1"/>
    </source>
</evidence>
<dbReference type="CDD" id="cd08646">
    <property type="entry name" value="FMT_core_Met-tRNA-FMT_N"/>
    <property type="match status" value="1"/>
</dbReference>
<evidence type="ECO:0000313" key="9">
    <source>
        <dbReference type="Proteomes" id="UP000566663"/>
    </source>
</evidence>
<comment type="caution">
    <text evidence="8">The sequence shown here is derived from an EMBL/GenBank/DDBJ whole genome shotgun (WGS) entry which is preliminary data.</text>
</comment>
<dbReference type="Gene3D" id="3.40.50.12230">
    <property type="match status" value="1"/>
</dbReference>
<dbReference type="InterPro" id="IPR011034">
    <property type="entry name" value="Formyl_transferase-like_C_sf"/>
</dbReference>
<dbReference type="PANTHER" id="PTHR11138:SF5">
    <property type="entry name" value="METHIONYL-TRNA FORMYLTRANSFERASE, MITOCHONDRIAL"/>
    <property type="match status" value="1"/>
</dbReference>
<gene>
    <name evidence="5" type="primary">fmt</name>
    <name evidence="8" type="ORF">HNQ67_001352</name>
</gene>
<keyword evidence="4 5" id="KW-0648">Protein biosynthesis</keyword>
<evidence type="ECO:0000256" key="4">
    <source>
        <dbReference type="ARBA" id="ARBA00022917"/>
    </source>
</evidence>
<dbReference type="InterPro" id="IPR002376">
    <property type="entry name" value="Formyl_transf_N"/>
</dbReference>
<dbReference type="InterPro" id="IPR041711">
    <property type="entry name" value="Met-tRNA-FMT_N"/>
</dbReference>
<organism evidence="8 9">
    <name type="scientific">Brevundimonas basaltis</name>
    <dbReference type="NCBI Taxonomy" id="472166"/>
    <lineage>
        <taxon>Bacteria</taxon>
        <taxon>Pseudomonadati</taxon>
        <taxon>Pseudomonadota</taxon>
        <taxon>Alphaproteobacteria</taxon>
        <taxon>Caulobacterales</taxon>
        <taxon>Caulobacteraceae</taxon>
        <taxon>Brevundimonas</taxon>
    </lineage>
</organism>
<dbReference type="HAMAP" id="MF_00182">
    <property type="entry name" value="Formyl_trans"/>
    <property type="match status" value="1"/>
</dbReference>
<dbReference type="Proteomes" id="UP000566663">
    <property type="component" value="Unassembled WGS sequence"/>
</dbReference>
<dbReference type="CDD" id="cd08704">
    <property type="entry name" value="Met_tRNA_FMT_C"/>
    <property type="match status" value="1"/>
</dbReference>
<comment type="function">
    <text evidence="5">Attaches a formyl group to the free amino group of methionyl-tRNA(fMet). The formyl group appears to play a dual role in the initiator identity of N-formylmethionyl-tRNA by promoting its recognition by IF2 and preventing the misappropriation of this tRNA by the elongation apparatus.</text>
</comment>
<comment type="similarity">
    <text evidence="1 5">Belongs to the Fmt family.</text>
</comment>
<dbReference type="InterPro" id="IPR005794">
    <property type="entry name" value="Fmt"/>
</dbReference>
<keyword evidence="9" id="KW-1185">Reference proteome</keyword>
<dbReference type="NCBIfam" id="TIGR00460">
    <property type="entry name" value="fmt"/>
    <property type="match status" value="1"/>
</dbReference>
<dbReference type="PANTHER" id="PTHR11138">
    <property type="entry name" value="METHIONYL-TRNA FORMYLTRANSFERASE"/>
    <property type="match status" value="1"/>
</dbReference>
<dbReference type="EMBL" id="JACHFZ010000002">
    <property type="protein sequence ID" value="MBB5291838.1"/>
    <property type="molecule type" value="Genomic_DNA"/>
</dbReference>
<protein>
    <recommendedName>
        <fullName evidence="2 5">Methionyl-tRNA formyltransferase</fullName>
        <ecNumber evidence="2 5">2.1.2.9</ecNumber>
    </recommendedName>
</protein>
<dbReference type="GO" id="GO:0004479">
    <property type="term" value="F:methionyl-tRNA formyltransferase activity"/>
    <property type="evidence" value="ECO:0007669"/>
    <property type="project" value="UniProtKB-UniRule"/>
</dbReference>
<dbReference type="SUPFAM" id="SSF53328">
    <property type="entry name" value="Formyltransferase"/>
    <property type="match status" value="1"/>
</dbReference>
<dbReference type="AlphaFoldDB" id="A0A7W8MG38"/>
<dbReference type="InterPro" id="IPR005793">
    <property type="entry name" value="Formyl_trans_C"/>
</dbReference>
<dbReference type="GO" id="GO:0005829">
    <property type="term" value="C:cytosol"/>
    <property type="evidence" value="ECO:0007669"/>
    <property type="project" value="TreeGrafter"/>
</dbReference>
<evidence type="ECO:0000256" key="2">
    <source>
        <dbReference type="ARBA" id="ARBA00012261"/>
    </source>
</evidence>
<evidence type="ECO:0000256" key="3">
    <source>
        <dbReference type="ARBA" id="ARBA00022679"/>
    </source>
</evidence>
<dbReference type="InterPro" id="IPR036477">
    <property type="entry name" value="Formyl_transf_N_sf"/>
</dbReference>
<dbReference type="Pfam" id="PF00551">
    <property type="entry name" value="Formyl_trans_N"/>
    <property type="match status" value="1"/>
</dbReference>
<dbReference type="SUPFAM" id="SSF50486">
    <property type="entry name" value="FMT C-terminal domain-like"/>
    <property type="match status" value="1"/>
</dbReference>
<proteinExistence type="inferred from homology"/>
<comment type="catalytic activity">
    <reaction evidence="5">
        <text>L-methionyl-tRNA(fMet) + (6R)-10-formyltetrahydrofolate = N-formyl-L-methionyl-tRNA(fMet) + (6S)-5,6,7,8-tetrahydrofolate + H(+)</text>
        <dbReference type="Rhea" id="RHEA:24380"/>
        <dbReference type="Rhea" id="RHEA-COMP:9952"/>
        <dbReference type="Rhea" id="RHEA-COMP:9953"/>
        <dbReference type="ChEBI" id="CHEBI:15378"/>
        <dbReference type="ChEBI" id="CHEBI:57453"/>
        <dbReference type="ChEBI" id="CHEBI:78530"/>
        <dbReference type="ChEBI" id="CHEBI:78844"/>
        <dbReference type="ChEBI" id="CHEBI:195366"/>
        <dbReference type="EC" id="2.1.2.9"/>
    </reaction>
</comment>
<accession>A0A7W8MG38</accession>
<evidence type="ECO:0000256" key="1">
    <source>
        <dbReference type="ARBA" id="ARBA00010699"/>
    </source>
</evidence>
<feature type="domain" description="Formyl transferase C-terminal" evidence="7">
    <location>
        <begin position="202"/>
        <end position="303"/>
    </location>
</feature>